<dbReference type="PATRIC" id="fig|1423746.3.peg.732"/>
<gene>
    <name evidence="1" type="ORF">FD27_GL000724</name>
</gene>
<name>A0A0R1P3B1_9LACO</name>
<proteinExistence type="predicted"/>
<keyword evidence="2" id="KW-1185">Reference proteome</keyword>
<evidence type="ECO:0000313" key="1">
    <source>
        <dbReference type="EMBL" id="KRL26977.1"/>
    </source>
</evidence>
<dbReference type="AlphaFoldDB" id="A0A0R1P3B1"/>
<dbReference type="STRING" id="1423746.FD27_GL000724"/>
<dbReference type="Proteomes" id="UP000051445">
    <property type="component" value="Unassembled WGS sequence"/>
</dbReference>
<dbReference type="RefSeq" id="WP_157055083.1">
    <property type="nucleotide sequence ID" value="NZ_AZER01000016.1"/>
</dbReference>
<organism evidence="1 2">
    <name type="scientific">Limosilactobacillus frumenti DSM 13145</name>
    <dbReference type="NCBI Taxonomy" id="1423746"/>
    <lineage>
        <taxon>Bacteria</taxon>
        <taxon>Bacillati</taxon>
        <taxon>Bacillota</taxon>
        <taxon>Bacilli</taxon>
        <taxon>Lactobacillales</taxon>
        <taxon>Lactobacillaceae</taxon>
        <taxon>Limosilactobacillus</taxon>
    </lineage>
</organism>
<evidence type="ECO:0000313" key="2">
    <source>
        <dbReference type="Proteomes" id="UP000051445"/>
    </source>
</evidence>
<sequence length="126" mass="14325">MIATPADAANRQQTIANHELKQDLATHQAYANDDPGNYDYAKFIKKIKYTGHDHIVVEVKNSFSTMNKADKTRILDQVQGLAIQVLQNNHLITKRQAHHGLKATIRTGHAIIGKSKHSNYYQYSWK</sequence>
<dbReference type="EMBL" id="AZER01000016">
    <property type="protein sequence ID" value="KRL26977.1"/>
    <property type="molecule type" value="Genomic_DNA"/>
</dbReference>
<reference evidence="1 2" key="1">
    <citation type="journal article" date="2015" name="Genome Announc.">
        <title>Expanding the biotechnology potential of lactobacilli through comparative genomics of 213 strains and associated genera.</title>
        <authorList>
            <person name="Sun Z."/>
            <person name="Harris H.M."/>
            <person name="McCann A."/>
            <person name="Guo C."/>
            <person name="Argimon S."/>
            <person name="Zhang W."/>
            <person name="Yang X."/>
            <person name="Jeffery I.B."/>
            <person name="Cooney J.C."/>
            <person name="Kagawa T.F."/>
            <person name="Liu W."/>
            <person name="Song Y."/>
            <person name="Salvetti E."/>
            <person name="Wrobel A."/>
            <person name="Rasinkangas P."/>
            <person name="Parkhill J."/>
            <person name="Rea M.C."/>
            <person name="O'Sullivan O."/>
            <person name="Ritari J."/>
            <person name="Douillard F.P."/>
            <person name="Paul Ross R."/>
            <person name="Yang R."/>
            <person name="Briner A.E."/>
            <person name="Felis G.E."/>
            <person name="de Vos W.M."/>
            <person name="Barrangou R."/>
            <person name="Klaenhammer T.R."/>
            <person name="Caufield P.W."/>
            <person name="Cui Y."/>
            <person name="Zhang H."/>
            <person name="O'Toole P.W."/>
        </authorList>
    </citation>
    <scope>NUCLEOTIDE SEQUENCE [LARGE SCALE GENOMIC DNA]</scope>
    <source>
        <strain evidence="1 2">DSM 13145</strain>
    </source>
</reference>
<comment type="caution">
    <text evidence="1">The sequence shown here is derived from an EMBL/GenBank/DDBJ whole genome shotgun (WGS) entry which is preliminary data.</text>
</comment>
<dbReference type="OrthoDB" id="2329747at2"/>
<accession>A0A0R1P3B1</accession>
<protein>
    <submittedName>
        <fullName evidence="1">Uncharacterized protein</fullName>
    </submittedName>
</protein>